<dbReference type="InterPro" id="IPR014729">
    <property type="entry name" value="Rossmann-like_a/b/a_fold"/>
</dbReference>
<dbReference type="NCBIfam" id="TIGR00422">
    <property type="entry name" value="valS"/>
    <property type="match status" value="1"/>
</dbReference>
<evidence type="ECO:0000259" key="16">
    <source>
        <dbReference type="Pfam" id="PF00133"/>
    </source>
</evidence>
<dbReference type="GeneTree" id="ENSGT00940000167981"/>
<evidence type="ECO:0000256" key="12">
    <source>
        <dbReference type="ARBA" id="ARBA00040837"/>
    </source>
</evidence>
<dbReference type="GO" id="GO:0005524">
    <property type="term" value="F:ATP binding"/>
    <property type="evidence" value="ECO:0007669"/>
    <property type="project" value="UniProtKB-KW"/>
</dbReference>
<sequence length="974" mass="112421">MPKTYSPRFVEPAWYEWWESRELFKPQQRSNVASTYSMVVPPPNVTGSLHLGHALTSAIEDVIIRWQRMLGNEVVWIPGSDHAGIATQMVVERFIENKYNLTRSEMGRERFEEAIWDWRNLKGDQIIKQLRRLGSSLDWDRSTFTLNPSYSYAVNEAFIRLHKEGLIYRDSRMINWCCHLGTSVSDLEVDRTESETPIKIPGASKTQSFHISYPDDVKEIIVGTTRLETIPGDTAIAVNPSDPRYSHLIGRYVKHPLFDHKLLPIIADDAVVMDKGTGALKVTPAHSFLDFEIGKRHNLPHVSCINRKVNTFNCQGYWPSDSVPLRHLKRWWGYFEPIEGLQKDMYDQMLKVESWKNRNEIHRFDMRNVVLKYLYKKDLYRGSKNHQSTLRICSRSGDLIEPMVSEQWFVRIEELADSALKAVDDGRIKFVQDGYMKQWRHWLTTSGDWCISRSLWWGHQIPVYLCRDNKWISAHSEEAAREQFGAYDITITRDTDVLDTWFSSALFPFAALGWPKQTPDFQRIPRFYPLNLMETGNDLIFFWVARMVMLGMKLTGKVPFRNILLHPLIRDEVGRKMSKSLGNVIDPIHIIDGASNQERIEALDDLYLDGNEKLSAMSTTATAGNYQPLGCDSLRLAMCSYSTESPHINFNLTMVIESRKFLQKIWNSAIFVLSLFTHDEFTAKQLTSYHRTVDKWVLAQLYEVVVSTNDHLSNHNLPAALRGIQHFWKNHFCSVYVEFCKSCFSAVTNENGDTVGYQASTNQQLAFALNILYVTETALRLMSPFTPFFTEELWQRLPKEYLNGEFPESITIATYPQAKDFSQHENRQLIEDFSVLLQACQKARSDILTFQLSKQVQVVFLCRDAAAVEALSSEAADIRRLILGNQLEVVHWDGDAIPDDCFGMLSPESSISAVYRILDPKEFFGSNSKSEFRANLGESLKKLIKNPKRRTSTEKIAKVKENIETFEKWKFSWN</sequence>
<dbReference type="EC" id="6.1.1.9" evidence="3"/>
<dbReference type="PANTHER" id="PTHR11946:SF71">
    <property type="entry name" value="VALINE--TRNA LIGASE, MITOCHONDRIAL"/>
    <property type="match status" value="1"/>
</dbReference>
<evidence type="ECO:0000256" key="9">
    <source>
        <dbReference type="ARBA" id="ARBA00023128"/>
    </source>
</evidence>
<dbReference type="InterPro" id="IPR002300">
    <property type="entry name" value="aa-tRNA-synth_Ia"/>
</dbReference>
<evidence type="ECO:0000313" key="18">
    <source>
        <dbReference type="Ensembl" id="ENSCSAVP00000000924.1"/>
    </source>
</evidence>
<dbReference type="GO" id="GO:0002161">
    <property type="term" value="F:aminoacyl-tRNA deacylase activity"/>
    <property type="evidence" value="ECO:0007669"/>
    <property type="project" value="InterPro"/>
</dbReference>
<dbReference type="Pfam" id="PF00133">
    <property type="entry name" value="tRNA-synt_1"/>
    <property type="match status" value="1"/>
</dbReference>
<dbReference type="InterPro" id="IPR009080">
    <property type="entry name" value="tRNAsynth_Ia_anticodon-bd"/>
</dbReference>
<dbReference type="NCBIfam" id="NF004349">
    <property type="entry name" value="PRK05729.1"/>
    <property type="match status" value="1"/>
</dbReference>
<dbReference type="SUPFAM" id="SSF47323">
    <property type="entry name" value="Anticodon-binding domain of a subclass of class I aminoacyl-tRNA synthetases"/>
    <property type="match status" value="1"/>
</dbReference>
<dbReference type="PROSITE" id="PS00178">
    <property type="entry name" value="AA_TRNA_LIGASE_I"/>
    <property type="match status" value="1"/>
</dbReference>
<keyword evidence="7 15" id="KW-0648">Protein biosynthesis</keyword>
<evidence type="ECO:0000256" key="14">
    <source>
        <dbReference type="ARBA" id="ARBA00047552"/>
    </source>
</evidence>
<evidence type="ECO:0000256" key="13">
    <source>
        <dbReference type="ARBA" id="ARBA00043854"/>
    </source>
</evidence>
<dbReference type="PRINTS" id="PR00986">
    <property type="entry name" value="TRNASYNTHVAL"/>
</dbReference>
<dbReference type="GO" id="GO:0005739">
    <property type="term" value="C:mitochondrion"/>
    <property type="evidence" value="ECO:0007669"/>
    <property type="project" value="UniProtKB-SubCell"/>
</dbReference>
<dbReference type="AlphaFoldDB" id="H2Y6H6"/>
<comment type="subcellular location">
    <subcellularLocation>
        <location evidence="1">Mitochondrion</location>
    </subcellularLocation>
</comment>
<dbReference type="InterPro" id="IPR013155">
    <property type="entry name" value="M/V/L/I-tRNA-synth_anticd-bd"/>
</dbReference>
<dbReference type="GO" id="GO:0005829">
    <property type="term" value="C:cytosol"/>
    <property type="evidence" value="ECO:0007669"/>
    <property type="project" value="TreeGrafter"/>
</dbReference>
<evidence type="ECO:0000313" key="19">
    <source>
        <dbReference type="Proteomes" id="UP000007875"/>
    </source>
</evidence>
<dbReference type="GO" id="GO:0004832">
    <property type="term" value="F:valine-tRNA ligase activity"/>
    <property type="evidence" value="ECO:0007669"/>
    <property type="project" value="UniProtKB-EC"/>
</dbReference>
<feature type="domain" description="Aminoacyl-tRNA synthetase class Ia" evidence="16">
    <location>
        <begin position="14"/>
        <end position="650"/>
    </location>
</feature>
<keyword evidence="6 15" id="KW-0067">ATP-binding</keyword>
<keyword evidence="19" id="KW-1185">Reference proteome</keyword>
<dbReference type="FunFam" id="3.40.50.620:FF:000020">
    <property type="entry name" value="Valine--tRNA ligase, mitochondrial"/>
    <property type="match status" value="1"/>
</dbReference>
<reference evidence="18" key="2">
    <citation type="submission" date="2025-08" db="UniProtKB">
        <authorList>
            <consortium name="Ensembl"/>
        </authorList>
    </citation>
    <scope>IDENTIFICATION</scope>
</reference>
<keyword evidence="9" id="KW-0496">Mitochondrion</keyword>
<evidence type="ECO:0000256" key="3">
    <source>
        <dbReference type="ARBA" id="ARBA00013169"/>
    </source>
</evidence>
<organism evidence="18 19">
    <name type="scientific">Ciona savignyi</name>
    <name type="common">Pacific transparent sea squirt</name>
    <dbReference type="NCBI Taxonomy" id="51511"/>
    <lineage>
        <taxon>Eukaryota</taxon>
        <taxon>Metazoa</taxon>
        <taxon>Chordata</taxon>
        <taxon>Tunicata</taxon>
        <taxon>Ascidiacea</taxon>
        <taxon>Phlebobranchia</taxon>
        <taxon>Cionidae</taxon>
        <taxon>Ciona</taxon>
    </lineage>
</organism>
<comment type="similarity">
    <text evidence="2 15">Belongs to the class-I aminoacyl-tRNA synthetase family.</text>
</comment>
<name>H2Y6H6_CIOSA</name>
<dbReference type="SUPFAM" id="SSF50677">
    <property type="entry name" value="ValRS/IleRS/LeuRS editing domain"/>
    <property type="match status" value="1"/>
</dbReference>
<dbReference type="CDD" id="cd07962">
    <property type="entry name" value="Anticodon_Ia_Val"/>
    <property type="match status" value="1"/>
</dbReference>
<dbReference type="InterPro" id="IPR033705">
    <property type="entry name" value="Anticodon_Ia_Val"/>
</dbReference>
<dbReference type="Pfam" id="PF08264">
    <property type="entry name" value="Anticodon_1"/>
    <property type="match status" value="1"/>
</dbReference>
<dbReference type="HOGENOM" id="CLU_001493_0_1_1"/>
<dbReference type="STRING" id="51511.ENSCSAVP00000000924"/>
<dbReference type="OMA" id="RQWYIRN"/>
<protein>
    <recommendedName>
        <fullName evidence="12">Valine--tRNA ligase, mitochondrial</fullName>
        <ecNumber evidence="3">6.1.1.9</ecNumber>
    </recommendedName>
    <alternativeName>
        <fullName evidence="11">Valyl-tRNA synthetase</fullName>
    </alternativeName>
</protein>
<dbReference type="Proteomes" id="UP000007875">
    <property type="component" value="Unassembled WGS sequence"/>
</dbReference>
<keyword evidence="8" id="KW-0809">Transit peptide</keyword>
<dbReference type="InterPro" id="IPR009008">
    <property type="entry name" value="Val/Leu/Ile-tRNA-synth_edit"/>
</dbReference>
<accession>H2Y6H6</accession>
<dbReference type="SUPFAM" id="SSF52374">
    <property type="entry name" value="Nucleotidylyl transferase"/>
    <property type="match status" value="1"/>
</dbReference>
<dbReference type="InterPro" id="IPR002303">
    <property type="entry name" value="Valyl-tRNA_ligase"/>
</dbReference>
<evidence type="ECO:0000256" key="10">
    <source>
        <dbReference type="ARBA" id="ARBA00023146"/>
    </source>
</evidence>
<evidence type="ECO:0000256" key="7">
    <source>
        <dbReference type="ARBA" id="ARBA00022917"/>
    </source>
</evidence>
<dbReference type="eggNOG" id="KOG0432">
    <property type="taxonomic scope" value="Eukaryota"/>
</dbReference>
<evidence type="ECO:0000256" key="1">
    <source>
        <dbReference type="ARBA" id="ARBA00004173"/>
    </source>
</evidence>
<dbReference type="GO" id="GO:0006438">
    <property type="term" value="P:valyl-tRNA aminoacylation"/>
    <property type="evidence" value="ECO:0007669"/>
    <property type="project" value="InterPro"/>
</dbReference>
<dbReference type="InterPro" id="IPR001412">
    <property type="entry name" value="aa-tRNA-synth_I_CS"/>
</dbReference>
<comment type="catalytic activity">
    <reaction evidence="14">
        <text>tRNA(Val) + L-valine + ATP = L-valyl-tRNA(Val) + AMP + diphosphate</text>
        <dbReference type="Rhea" id="RHEA:10704"/>
        <dbReference type="Rhea" id="RHEA-COMP:9672"/>
        <dbReference type="Rhea" id="RHEA-COMP:9708"/>
        <dbReference type="ChEBI" id="CHEBI:30616"/>
        <dbReference type="ChEBI" id="CHEBI:33019"/>
        <dbReference type="ChEBI" id="CHEBI:57762"/>
        <dbReference type="ChEBI" id="CHEBI:78442"/>
        <dbReference type="ChEBI" id="CHEBI:78537"/>
        <dbReference type="ChEBI" id="CHEBI:456215"/>
        <dbReference type="EC" id="6.1.1.9"/>
    </reaction>
</comment>
<reference evidence="18" key="3">
    <citation type="submission" date="2025-09" db="UniProtKB">
        <authorList>
            <consortium name="Ensembl"/>
        </authorList>
    </citation>
    <scope>IDENTIFICATION</scope>
</reference>
<evidence type="ECO:0000256" key="15">
    <source>
        <dbReference type="RuleBase" id="RU363035"/>
    </source>
</evidence>
<reference evidence="19" key="1">
    <citation type="submission" date="2003-08" db="EMBL/GenBank/DDBJ databases">
        <authorList>
            <person name="Birren B."/>
            <person name="Nusbaum C."/>
            <person name="Abebe A."/>
            <person name="Abouelleil A."/>
            <person name="Adekoya E."/>
            <person name="Ait-zahra M."/>
            <person name="Allen N."/>
            <person name="Allen T."/>
            <person name="An P."/>
            <person name="Anderson M."/>
            <person name="Anderson S."/>
            <person name="Arachchi H."/>
            <person name="Armbruster J."/>
            <person name="Bachantsang P."/>
            <person name="Baldwin J."/>
            <person name="Barry A."/>
            <person name="Bayul T."/>
            <person name="Blitshsteyn B."/>
            <person name="Bloom T."/>
            <person name="Blye J."/>
            <person name="Boguslavskiy L."/>
            <person name="Borowsky M."/>
            <person name="Boukhgalter B."/>
            <person name="Brunache A."/>
            <person name="Butler J."/>
            <person name="Calixte N."/>
            <person name="Calvo S."/>
            <person name="Camarata J."/>
            <person name="Campo K."/>
            <person name="Chang J."/>
            <person name="Cheshatsang Y."/>
            <person name="Citroen M."/>
            <person name="Collymore A."/>
            <person name="Considine T."/>
            <person name="Cook A."/>
            <person name="Cooke P."/>
            <person name="Corum B."/>
            <person name="Cuomo C."/>
            <person name="David R."/>
            <person name="Dawoe T."/>
            <person name="Degray S."/>
            <person name="Dodge S."/>
            <person name="Dooley K."/>
            <person name="Dorje P."/>
            <person name="Dorjee K."/>
            <person name="Dorris L."/>
            <person name="Duffey N."/>
            <person name="Dupes A."/>
            <person name="Elkins T."/>
            <person name="Engels R."/>
            <person name="Erickson J."/>
            <person name="Farina A."/>
            <person name="Faro S."/>
            <person name="Ferreira P."/>
            <person name="Fischer H."/>
            <person name="Fitzgerald M."/>
            <person name="Foley K."/>
            <person name="Gage D."/>
            <person name="Galagan J."/>
            <person name="Gearin G."/>
            <person name="Gnerre S."/>
            <person name="Gnirke A."/>
            <person name="Goyette A."/>
            <person name="Graham J."/>
            <person name="Grandbois E."/>
            <person name="Gyaltsen K."/>
            <person name="Hafez N."/>
            <person name="Hagopian D."/>
            <person name="Hagos B."/>
            <person name="Hall J."/>
            <person name="Hatcher B."/>
            <person name="Heller A."/>
            <person name="Higgins H."/>
            <person name="Honan T."/>
            <person name="Horn A."/>
            <person name="Houde N."/>
            <person name="Hughes L."/>
            <person name="Hulme W."/>
            <person name="Husby E."/>
            <person name="Iliev I."/>
            <person name="Jaffe D."/>
            <person name="Jones C."/>
            <person name="Kamal M."/>
            <person name="Kamat A."/>
            <person name="Kamvysselis M."/>
            <person name="Karlsson E."/>
            <person name="Kells C."/>
            <person name="Kieu A."/>
            <person name="Kisner P."/>
            <person name="Kodira C."/>
            <person name="Kulbokas E."/>
            <person name="Labutti K."/>
            <person name="Lama D."/>
            <person name="Landers T."/>
            <person name="Leger J."/>
            <person name="Levine S."/>
            <person name="Lewis D."/>
            <person name="Lewis T."/>
            <person name="Lindblad-toh K."/>
            <person name="Liu X."/>
            <person name="Lokyitsang T."/>
            <person name="Lokyitsang Y."/>
            <person name="Lucien O."/>
            <person name="Lui A."/>
            <person name="Ma L.J."/>
            <person name="Mabbitt R."/>
            <person name="Macdonald J."/>
            <person name="Maclean C."/>
            <person name="Major J."/>
            <person name="Manning J."/>
            <person name="Marabella R."/>
            <person name="Maru K."/>
            <person name="Matthews C."/>
            <person name="Mauceli E."/>
            <person name="Mccarthy M."/>
            <person name="Mcdonough S."/>
            <person name="Mcghee T."/>
            <person name="Meldrim J."/>
            <person name="Meneus L."/>
            <person name="Mesirov J."/>
            <person name="Mihalev A."/>
            <person name="Mihova T."/>
            <person name="Mikkelsen T."/>
            <person name="Mlenga V."/>
            <person name="Moru K."/>
            <person name="Mozes J."/>
            <person name="Mulrain L."/>
            <person name="Munson G."/>
            <person name="Naylor J."/>
            <person name="Newes C."/>
            <person name="Nguyen C."/>
            <person name="Nguyen N."/>
            <person name="Nguyen T."/>
            <person name="Nicol R."/>
            <person name="Nielsen C."/>
            <person name="Nizzari M."/>
            <person name="Norbu C."/>
            <person name="Norbu N."/>
            <person name="O'donnell P."/>
            <person name="Okoawo O."/>
            <person name="O'leary S."/>
            <person name="Omotosho B."/>
            <person name="O'neill K."/>
            <person name="Osman S."/>
            <person name="Parker S."/>
            <person name="Perrin D."/>
            <person name="Phunkhang P."/>
            <person name="Piqani B."/>
            <person name="Purcell S."/>
            <person name="Rachupka T."/>
            <person name="Ramasamy U."/>
            <person name="Rameau R."/>
            <person name="Ray V."/>
            <person name="Raymond C."/>
            <person name="Retta R."/>
            <person name="Richardson S."/>
            <person name="Rise C."/>
            <person name="Rodriguez J."/>
            <person name="Rogers J."/>
            <person name="Rogov P."/>
            <person name="Rutman M."/>
            <person name="Schupbach R."/>
            <person name="Seaman C."/>
            <person name="Settipalli S."/>
            <person name="Sharpe T."/>
            <person name="Sheridan J."/>
            <person name="Sherpa N."/>
            <person name="Shi J."/>
            <person name="Smirnov S."/>
            <person name="Smith C."/>
            <person name="Sougnez C."/>
            <person name="Spencer B."/>
            <person name="Stalker J."/>
            <person name="Stange-thomann N."/>
            <person name="Stavropoulos S."/>
            <person name="Stetson K."/>
            <person name="Stone C."/>
            <person name="Stone S."/>
            <person name="Stubbs M."/>
            <person name="Talamas J."/>
            <person name="Tchuinga P."/>
            <person name="Tenzing P."/>
            <person name="Tesfaye S."/>
            <person name="Theodore J."/>
            <person name="Thoulutsang Y."/>
            <person name="Topham K."/>
            <person name="Towey S."/>
            <person name="Tsamla T."/>
            <person name="Tsomo N."/>
            <person name="Vallee D."/>
            <person name="Vassiliev H."/>
            <person name="Venkataraman V."/>
            <person name="Vinson J."/>
            <person name="Vo A."/>
            <person name="Wade C."/>
            <person name="Wang S."/>
            <person name="Wangchuk T."/>
            <person name="Wangdi T."/>
            <person name="Whittaker C."/>
            <person name="Wilkinson J."/>
            <person name="Wu Y."/>
            <person name="Wyman D."/>
            <person name="Yadav S."/>
            <person name="Yang S."/>
            <person name="Yang X."/>
            <person name="Yeager S."/>
            <person name="Yee E."/>
            <person name="Young G."/>
            <person name="Zainoun J."/>
            <person name="Zembeck L."/>
            <person name="Zimmer A."/>
            <person name="Zody M."/>
            <person name="Lander E."/>
        </authorList>
    </citation>
    <scope>NUCLEOTIDE SEQUENCE [LARGE SCALE GENOMIC DNA]</scope>
</reference>
<evidence type="ECO:0000256" key="4">
    <source>
        <dbReference type="ARBA" id="ARBA00022598"/>
    </source>
</evidence>
<dbReference type="Ensembl" id="ENSCSAVT00000000934.1">
    <property type="protein sequence ID" value="ENSCSAVP00000000924.1"/>
    <property type="gene ID" value="ENSCSAVG00000000521.1"/>
</dbReference>
<evidence type="ECO:0000256" key="2">
    <source>
        <dbReference type="ARBA" id="ARBA00005594"/>
    </source>
</evidence>
<dbReference type="InParanoid" id="H2Y6H6"/>
<proteinExistence type="inferred from homology"/>
<dbReference type="Gene3D" id="1.10.730.10">
    <property type="entry name" value="Isoleucyl-tRNA Synthetase, Domain 1"/>
    <property type="match status" value="1"/>
</dbReference>
<evidence type="ECO:0000256" key="5">
    <source>
        <dbReference type="ARBA" id="ARBA00022741"/>
    </source>
</evidence>
<keyword evidence="10 15" id="KW-0030">Aminoacyl-tRNA synthetase</keyword>
<evidence type="ECO:0000256" key="8">
    <source>
        <dbReference type="ARBA" id="ARBA00022946"/>
    </source>
</evidence>
<dbReference type="PANTHER" id="PTHR11946">
    <property type="entry name" value="VALYL-TRNA SYNTHETASES"/>
    <property type="match status" value="1"/>
</dbReference>
<keyword evidence="5 15" id="KW-0547">Nucleotide-binding</keyword>
<evidence type="ECO:0000259" key="17">
    <source>
        <dbReference type="Pfam" id="PF08264"/>
    </source>
</evidence>
<comment type="function">
    <text evidence="13">Catalyzes the attachment of valine to tRNA(Val) in a two-step reaction: valine is first activated by ATP to form Val-AMP and then transferred to the acceptor end of tRNA(Val).</text>
</comment>
<feature type="domain" description="Methionyl/Valyl/Leucyl/Isoleucyl-tRNA synthetase anticodon-binding" evidence="17">
    <location>
        <begin position="694"/>
        <end position="847"/>
    </location>
</feature>
<evidence type="ECO:0000256" key="11">
    <source>
        <dbReference type="ARBA" id="ARBA00029936"/>
    </source>
</evidence>
<evidence type="ECO:0000256" key="6">
    <source>
        <dbReference type="ARBA" id="ARBA00022840"/>
    </source>
</evidence>
<keyword evidence="4 15" id="KW-0436">Ligase</keyword>
<dbReference type="Gene3D" id="3.40.50.620">
    <property type="entry name" value="HUPs"/>
    <property type="match status" value="2"/>
</dbReference>